<proteinExistence type="inferred from homology"/>
<dbReference type="InterPro" id="IPR001732">
    <property type="entry name" value="UDP-Glc/GDP-Man_DH_N"/>
</dbReference>
<feature type="binding site" evidence="9">
    <location>
        <begin position="152"/>
        <end position="155"/>
    </location>
    <ligand>
        <name>substrate</name>
    </ligand>
</feature>
<feature type="binding site" evidence="10">
    <location>
        <position position="30"/>
    </location>
    <ligand>
        <name>NAD(+)</name>
        <dbReference type="ChEBI" id="CHEBI:57540"/>
    </ligand>
</feature>
<dbReference type="InterPro" id="IPR036291">
    <property type="entry name" value="NAD(P)-bd_dom_sf"/>
</dbReference>
<dbReference type="SUPFAM" id="SSF48179">
    <property type="entry name" value="6-phosphogluconate dehydrogenase C-terminal domain-like"/>
    <property type="match status" value="1"/>
</dbReference>
<dbReference type="PANTHER" id="PTHR43750:SF3">
    <property type="entry name" value="UDP-GLUCOSE 6-DEHYDROGENASE TUAD"/>
    <property type="match status" value="1"/>
</dbReference>
<dbReference type="InterPro" id="IPR017476">
    <property type="entry name" value="UDP-Glc/GDP-Man"/>
</dbReference>
<dbReference type="Proteomes" id="UP000095743">
    <property type="component" value="Chromosome"/>
</dbReference>
<feature type="binding site" evidence="10">
    <location>
        <position position="35"/>
    </location>
    <ligand>
        <name>NAD(+)</name>
        <dbReference type="ChEBI" id="CHEBI:57540"/>
    </ligand>
</feature>
<dbReference type="STRING" id="1424294.Gferi_02665"/>
<dbReference type="AlphaFoldDB" id="A0A1D8GCF5"/>
<evidence type="ECO:0000313" key="12">
    <source>
        <dbReference type="EMBL" id="AOT68593.1"/>
    </source>
</evidence>
<dbReference type="Gene3D" id="1.20.5.100">
    <property type="entry name" value="Cytochrome c1, transmembrane anchor, C-terminal"/>
    <property type="match status" value="1"/>
</dbReference>
<evidence type="ECO:0000256" key="1">
    <source>
        <dbReference type="ARBA" id="ARBA00004701"/>
    </source>
</evidence>
<dbReference type="SUPFAM" id="SSF52413">
    <property type="entry name" value="UDP-glucose/GDP-mannose dehydrogenase C-terminal domain"/>
    <property type="match status" value="1"/>
</dbReference>
<feature type="binding site" evidence="9">
    <location>
        <position position="204"/>
    </location>
    <ligand>
        <name>substrate</name>
    </ligand>
</feature>
<evidence type="ECO:0000256" key="7">
    <source>
        <dbReference type="PIRNR" id="PIRNR000124"/>
    </source>
</evidence>
<dbReference type="Pfam" id="PF03721">
    <property type="entry name" value="UDPG_MGDP_dh_N"/>
    <property type="match status" value="1"/>
</dbReference>
<organism evidence="12 13">
    <name type="scientific">Geosporobacter ferrireducens</name>
    <dbReference type="NCBI Taxonomy" id="1424294"/>
    <lineage>
        <taxon>Bacteria</taxon>
        <taxon>Bacillati</taxon>
        <taxon>Bacillota</taxon>
        <taxon>Clostridia</taxon>
        <taxon>Peptostreptococcales</taxon>
        <taxon>Thermotaleaceae</taxon>
        <taxon>Geosporobacter</taxon>
    </lineage>
</organism>
<accession>A0A1D8GCF5</accession>
<evidence type="ECO:0000256" key="10">
    <source>
        <dbReference type="PIRSR" id="PIRSR500134-3"/>
    </source>
</evidence>
<evidence type="ECO:0000259" key="11">
    <source>
        <dbReference type="SMART" id="SM00984"/>
    </source>
</evidence>
<dbReference type="PANTHER" id="PTHR43750">
    <property type="entry name" value="UDP-GLUCOSE 6-DEHYDROGENASE TUAD"/>
    <property type="match status" value="1"/>
</dbReference>
<dbReference type="Gene3D" id="3.40.50.720">
    <property type="entry name" value="NAD(P)-binding Rossmann-like Domain"/>
    <property type="match status" value="2"/>
</dbReference>
<feature type="binding site" evidence="9">
    <location>
        <begin position="249"/>
        <end position="253"/>
    </location>
    <ligand>
        <name>substrate</name>
    </ligand>
</feature>
<feature type="binding site" evidence="10">
    <location>
        <position position="121"/>
    </location>
    <ligand>
        <name>NAD(+)</name>
        <dbReference type="ChEBI" id="CHEBI:57540"/>
    </ligand>
</feature>
<protein>
    <recommendedName>
        <fullName evidence="3 7">UDP-glucose 6-dehydrogenase</fullName>
        <ecNumber evidence="3 7">1.1.1.22</ecNumber>
    </recommendedName>
</protein>
<dbReference type="NCBIfam" id="TIGR03026">
    <property type="entry name" value="NDP-sugDHase"/>
    <property type="match status" value="1"/>
</dbReference>
<evidence type="ECO:0000256" key="2">
    <source>
        <dbReference type="ARBA" id="ARBA00006601"/>
    </source>
</evidence>
<evidence type="ECO:0000256" key="9">
    <source>
        <dbReference type="PIRSR" id="PIRSR500134-2"/>
    </source>
</evidence>
<dbReference type="PIRSF" id="PIRSF500134">
    <property type="entry name" value="UDPglc_DH_bac"/>
    <property type="match status" value="1"/>
</dbReference>
<dbReference type="SUPFAM" id="SSF51735">
    <property type="entry name" value="NAD(P)-binding Rossmann-fold domains"/>
    <property type="match status" value="1"/>
</dbReference>
<keyword evidence="4 7" id="KW-0560">Oxidoreductase</keyword>
<feature type="binding site" evidence="10">
    <location>
        <position position="327"/>
    </location>
    <ligand>
        <name>NAD(+)</name>
        <dbReference type="ChEBI" id="CHEBI:57540"/>
    </ligand>
</feature>
<sequence>MKVTVVGTGYVGLVTGACLAEIGHHVICVDQDEMKIEKLKRGISPIYEAYLEDMIFRNIQEQRLSFSIDMEAAMPGSQVVFIAVGTPSLEDGDVDLSQVEKAAREIGKHLSAYTVIVSKSTVPVGSCRRIAQIIKKNLIKEVSFDVVSNPEFLREGTAIYDTFHGDRIVFGSRSKKAVDILTELYKPLHQKILVTDPESAELIKYASNAFLATKISFINEMANLCEKTGGDIQAVAEGMGMDQRIGNKFLQAGIGFGGACFPKDVSGLLKTGEKYGYDFKIIRQTLAVNSTQKQKPLEILEKIIEDWKDIKIGILGLAFKPGTDDVREAPALYIIKELYGRGVHVKAYDPVANDNMQSVLSFPVTYCNNPYDAVSDCDAVILVTEWQEFKELSLRKIRRLMKRKIFIDGRNVFASESMKKKGFDYYPIGICCKEIMTQNLVEGEIYIDESEKSNYTGSGTWNQIFTCN</sequence>
<evidence type="ECO:0000313" key="13">
    <source>
        <dbReference type="Proteomes" id="UP000095743"/>
    </source>
</evidence>
<comment type="similarity">
    <text evidence="2 7">Belongs to the UDP-glucose/GDP-mannose dehydrogenase family.</text>
</comment>
<dbReference type="InterPro" id="IPR008927">
    <property type="entry name" value="6-PGluconate_DH-like_C_sf"/>
</dbReference>
<dbReference type="InterPro" id="IPR036220">
    <property type="entry name" value="UDP-Glc/GDP-Man_DH_C_sf"/>
</dbReference>
<dbReference type="SMART" id="SM00984">
    <property type="entry name" value="UDPG_MGDP_dh_C"/>
    <property type="match status" value="1"/>
</dbReference>
<keyword evidence="13" id="KW-1185">Reference proteome</keyword>
<comment type="catalytic activity">
    <reaction evidence="6 7">
        <text>UDP-alpha-D-glucose + 2 NAD(+) + H2O = UDP-alpha-D-glucuronate + 2 NADH + 3 H(+)</text>
        <dbReference type="Rhea" id="RHEA:23596"/>
        <dbReference type="ChEBI" id="CHEBI:15377"/>
        <dbReference type="ChEBI" id="CHEBI:15378"/>
        <dbReference type="ChEBI" id="CHEBI:57540"/>
        <dbReference type="ChEBI" id="CHEBI:57945"/>
        <dbReference type="ChEBI" id="CHEBI:58052"/>
        <dbReference type="ChEBI" id="CHEBI:58885"/>
        <dbReference type="EC" id="1.1.1.22"/>
    </reaction>
</comment>
<dbReference type="UniPathway" id="UPA00038">
    <property type="reaction ID" value="UER00491"/>
</dbReference>
<dbReference type="OrthoDB" id="9803238at2"/>
<dbReference type="PIRSF" id="PIRSF000124">
    <property type="entry name" value="UDPglc_GDPman_dh"/>
    <property type="match status" value="1"/>
</dbReference>
<dbReference type="PROSITE" id="PS51257">
    <property type="entry name" value="PROKAR_LIPOPROTEIN"/>
    <property type="match status" value="1"/>
</dbReference>
<dbReference type="KEGG" id="gfe:Gferi_02665"/>
<feature type="binding site" evidence="10">
    <location>
        <position position="86"/>
    </location>
    <ligand>
        <name>NAD(+)</name>
        <dbReference type="ChEBI" id="CHEBI:57540"/>
    </ligand>
</feature>
<feature type="active site" description="Nucleophile" evidence="8">
    <location>
        <position position="260"/>
    </location>
</feature>
<evidence type="ECO:0000256" key="8">
    <source>
        <dbReference type="PIRSR" id="PIRSR500134-1"/>
    </source>
</evidence>
<dbReference type="GO" id="GO:0000271">
    <property type="term" value="P:polysaccharide biosynthetic process"/>
    <property type="evidence" value="ECO:0007669"/>
    <property type="project" value="InterPro"/>
</dbReference>
<evidence type="ECO:0000256" key="6">
    <source>
        <dbReference type="ARBA" id="ARBA00047473"/>
    </source>
</evidence>
<dbReference type="GO" id="GO:0006065">
    <property type="term" value="P:UDP-glucuronate biosynthetic process"/>
    <property type="evidence" value="ECO:0007669"/>
    <property type="project" value="UniProtKB-UniPathway"/>
</dbReference>
<dbReference type="EC" id="1.1.1.22" evidence="3 7"/>
<dbReference type="Pfam" id="PF03720">
    <property type="entry name" value="UDPG_MGDP_dh_C"/>
    <property type="match status" value="1"/>
</dbReference>
<gene>
    <name evidence="12" type="ORF">Gferi_02665</name>
</gene>
<dbReference type="GO" id="GO:0051287">
    <property type="term" value="F:NAD binding"/>
    <property type="evidence" value="ECO:0007669"/>
    <property type="project" value="InterPro"/>
</dbReference>
<name>A0A1D8GCF5_9FIRM</name>
<feature type="binding site" evidence="10">
    <location>
        <position position="263"/>
    </location>
    <ligand>
        <name>NAD(+)</name>
        <dbReference type="ChEBI" id="CHEBI:57540"/>
    </ligand>
</feature>
<evidence type="ECO:0000256" key="4">
    <source>
        <dbReference type="ARBA" id="ARBA00023002"/>
    </source>
</evidence>
<keyword evidence="5 7" id="KW-0520">NAD</keyword>
<feature type="domain" description="UDP-glucose/GDP-mannose dehydrogenase C-terminal" evidence="11">
    <location>
        <begin position="313"/>
        <end position="415"/>
    </location>
</feature>
<feature type="binding site" evidence="9">
    <location>
        <position position="320"/>
    </location>
    <ligand>
        <name>substrate</name>
    </ligand>
</feature>
<evidence type="ECO:0000256" key="5">
    <source>
        <dbReference type="ARBA" id="ARBA00023027"/>
    </source>
</evidence>
<feature type="binding site" evidence="9">
    <location>
        <position position="257"/>
    </location>
    <ligand>
        <name>substrate</name>
    </ligand>
</feature>
<feature type="binding site" evidence="10">
    <location>
        <position position="155"/>
    </location>
    <ligand>
        <name>NAD(+)</name>
        <dbReference type="ChEBI" id="CHEBI:57540"/>
    </ligand>
</feature>
<evidence type="ECO:0000256" key="3">
    <source>
        <dbReference type="ARBA" id="ARBA00012954"/>
    </source>
</evidence>
<dbReference type="InterPro" id="IPR028357">
    <property type="entry name" value="UDPglc_DH_bac"/>
</dbReference>
<dbReference type="EMBL" id="CP017269">
    <property type="protein sequence ID" value="AOT68593.1"/>
    <property type="molecule type" value="Genomic_DNA"/>
</dbReference>
<dbReference type="GO" id="GO:0003979">
    <property type="term" value="F:UDP-glucose 6-dehydrogenase activity"/>
    <property type="evidence" value="ECO:0007669"/>
    <property type="project" value="UniProtKB-EC"/>
</dbReference>
<dbReference type="Pfam" id="PF00984">
    <property type="entry name" value="UDPG_MGDP_dh"/>
    <property type="match status" value="1"/>
</dbReference>
<dbReference type="InterPro" id="IPR014027">
    <property type="entry name" value="UDP-Glc/GDP-Man_DH_C"/>
</dbReference>
<comment type="pathway">
    <text evidence="1">Nucleotide-sugar biosynthesis; UDP-alpha-D-glucuronate biosynthesis; UDP-alpha-D-glucuronate from UDP-alpha-D-glucose: step 1/1.</text>
</comment>
<dbReference type="InterPro" id="IPR014026">
    <property type="entry name" value="UDP-Glc/GDP-Man_DH_dimer"/>
</dbReference>
<reference evidence="12 13" key="1">
    <citation type="submission" date="2016-09" db="EMBL/GenBank/DDBJ databases">
        <title>Genomic analysis reveals versatility of anaerobic energy metabolism of Geosporobacter ferrireducens IRF9 of phylum Firmicutes.</title>
        <authorList>
            <person name="Kim S.-J."/>
        </authorList>
    </citation>
    <scope>NUCLEOTIDE SEQUENCE [LARGE SCALE GENOMIC DNA]</scope>
    <source>
        <strain evidence="12 13">IRF9</strain>
    </source>
</reference>